<comment type="caution">
    <text evidence="1">The sequence shown here is derived from an EMBL/GenBank/DDBJ whole genome shotgun (WGS) entry which is preliminary data.</text>
</comment>
<evidence type="ECO:0000313" key="1">
    <source>
        <dbReference type="EMBL" id="EFB33932.1"/>
    </source>
</evidence>
<dbReference type="STRING" id="537011.PREVCOP_06603"/>
<organism evidence="1 2">
    <name type="scientific">Segatella copri DSM 18205</name>
    <dbReference type="NCBI Taxonomy" id="537011"/>
    <lineage>
        <taxon>Bacteria</taxon>
        <taxon>Pseudomonadati</taxon>
        <taxon>Bacteroidota</taxon>
        <taxon>Bacteroidia</taxon>
        <taxon>Bacteroidales</taxon>
        <taxon>Prevotellaceae</taxon>
        <taxon>Segatella</taxon>
    </lineage>
</organism>
<dbReference type="Proteomes" id="UP000004477">
    <property type="component" value="Unassembled WGS sequence"/>
</dbReference>
<evidence type="ECO:0000313" key="2">
    <source>
        <dbReference type="Proteomes" id="UP000004477"/>
    </source>
</evidence>
<dbReference type="PaxDb" id="537011-PREVCOP_06603"/>
<dbReference type="AlphaFoldDB" id="D1PH83"/>
<dbReference type="HOGENOM" id="CLU_3220084_0_0_10"/>
<name>D1PH83_9BACT</name>
<reference evidence="1" key="1">
    <citation type="submission" date="2009-11" db="EMBL/GenBank/DDBJ databases">
        <authorList>
            <person name="Weinstock G."/>
            <person name="Sodergren E."/>
            <person name="Clifton S."/>
            <person name="Fulton L."/>
            <person name="Fulton B."/>
            <person name="Courtney L."/>
            <person name="Fronick C."/>
            <person name="Harrison M."/>
            <person name="Strong C."/>
            <person name="Farmer C."/>
            <person name="Delahaunty K."/>
            <person name="Markovic C."/>
            <person name="Hall O."/>
            <person name="Minx P."/>
            <person name="Tomlinson C."/>
            <person name="Mitreva M."/>
            <person name="Nelson J."/>
            <person name="Hou S."/>
            <person name="Wollam A."/>
            <person name="Pepin K.H."/>
            <person name="Johnson M."/>
            <person name="Bhonagiri V."/>
            <person name="Nash W.E."/>
            <person name="Warren W."/>
            <person name="Chinwalla A."/>
            <person name="Mardis E.R."/>
            <person name="Wilson R.K."/>
        </authorList>
    </citation>
    <scope>NUCLEOTIDE SEQUENCE [LARGE SCALE GENOMIC DNA]</scope>
    <source>
        <strain evidence="1">DSM 18205</strain>
    </source>
</reference>
<sequence length="44" mass="4952">MAGLSDTKHHISVICRESFQAAFHNQRLGIPEKILYRLLGVLTS</sequence>
<accession>D1PH83</accession>
<protein>
    <submittedName>
        <fullName evidence="1">Uncharacterized protein</fullName>
    </submittedName>
</protein>
<gene>
    <name evidence="1" type="ORF">PREVCOP_06603</name>
</gene>
<keyword evidence="2" id="KW-1185">Reference proteome</keyword>
<dbReference type="EMBL" id="ACBX02000050">
    <property type="protein sequence ID" value="EFB33932.1"/>
    <property type="molecule type" value="Genomic_DNA"/>
</dbReference>
<proteinExistence type="predicted"/>